<protein>
    <submittedName>
        <fullName evidence="3">Rubis-subs-bind domain-containing protein</fullName>
    </submittedName>
</protein>
<sequence>DDDLADSVAAEAMLRLPRCPIVVGRLADWQQAALLHSGVKLTVPAPADLLSECVERLESLVRSPLLEVQERAVSCHSLLRGGGGGCASLRSGLAGRSVRADRATGAGGAGSQRQVHPPDGLDLEAWINAPLACDGLSERKKKKKTKQKRQAAANPVPAPELRDSAD</sequence>
<organism evidence="2 3">
    <name type="scientific">Macrostomum lignano</name>
    <dbReference type="NCBI Taxonomy" id="282301"/>
    <lineage>
        <taxon>Eukaryota</taxon>
        <taxon>Metazoa</taxon>
        <taxon>Spiralia</taxon>
        <taxon>Lophotrochozoa</taxon>
        <taxon>Platyhelminthes</taxon>
        <taxon>Rhabditophora</taxon>
        <taxon>Macrostomorpha</taxon>
        <taxon>Macrostomida</taxon>
        <taxon>Macrostomidae</taxon>
        <taxon>Macrostomum</taxon>
    </lineage>
</organism>
<name>A0A1I8FCG4_9PLAT</name>
<evidence type="ECO:0000256" key="1">
    <source>
        <dbReference type="SAM" id="MobiDB-lite"/>
    </source>
</evidence>
<evidence type="ECO:0000313" key="3">
    <source>
        <dbReference type="WBParaSite" id="maker-unitig_27800-snap-gene-0.3-mRNA-1"/>
    </source>
</evidence>
<feature type="region of interest" description="Disordered" evidence="1">
    <location>
        <begin position="137"/>
        <end position="166"/>
    </location>
</feature>
<reference evidence="3" key="1">
    <citation type="submission" date="2016-11" db="UniProtKB">
        <authorList>
            <consortium name="WormBaseParasite"/>
        </authorList>
    </citation>
    <scope>IDENTIFICATION</scope>
</reference>
<dbReference type="WBParaSite" id="maker-unitig_27800-snap-gene-0.3-mRNA-1">
    <property type="protein sequence ID" value="maker-unitig_27800-snap-gene-0.3-mRNA-1"/>
    <property type="gene ID" value="maker-unitig_27800-snap-gene-0.3"/>
</dbReference>
<dbReference type="Proteomes" id="UP000095280">
    <property type="component" value="Unplaced"/>
</dbReference>
<proteinExistence type="predicted"/>
<accession>A0A1I8FCG4</accession>
<feature type="compositionally biased region" description="Basic residues" evidence="1">
    <location>
        <begin position="139"/>
        <end position="149"/>
    </location>
</feature>
<feature type="region of interest" description="Disordered" evidence="1">
    <location>
        <begin position="100"/>
        <end position="120"/>
    </location>
</feature>
<dbReference type="AlphaFoldDB" id="A0A1I8FCG4"/>
<keyword evidence="2" id="KW-1185">Reference proteome</keyword>
<evidence type="ECO:0000313" key="2">
    <source>
        <dbReference type="Proteomes" id="UP000095280"/>
    </source>
</evidence>